<dbReference type="SUPFAM" id="SSF51735">
    <property type="entry name" value="NAD(P)-binding Rossmann-fold domains"/>
    <property type="match status" value="1"/>
</dbReference>
<dbReference type="AlphaFoldDB" id="A0A854QPY9"/>
<dbReference type="PANTHER" id="PTHR11695">
    <property type="entry name" value="ALCOHOL DEHYDROGENASE RELATED"/>
    <property type="match status" value="1"/>
</dbReference>
<evidence type="ECO:0008006" key="4">
    <source>
        <dbReference type="Google" id="ProtNLM"/>
    </source>
</evidence>
<sequence length="1224" mass="130980">MPRPTFIQAVLRKPARSYADPDAPLPWSDSYHDPRYPAPADDCPPAYPLYPHDARPSRRISRPASAVSASAASDTSRTRFPKPSRKATHHVLLRDGEIIHAPVAESLSAAPSVRSTRRTEKLTKPANVPAKTTKKKRKPKPVTDRSDSSISPPASAGSFSTPPGLHSRFSETSSASSSALIPISPVAPTLAPRVTQGARPLPAKAPASRQSTPSSSSQSVTRPASIPPKIIETETVEQHVQQGSDSEDEVFYTPRSSFSFSFNATTPPEELPDPIETPKAVEMAEPMLDPVVTPKQKTDILLGAPVFNLLPPTPAPMPDPISTPFHSQPASPIDRSSLHPDHLPHTTSRPSLAPRVIIPRNMVGKPPPLPPKDDDDMESASGQAGSDDEESRRLGGGEYSCTPKSSSRPCSRAQSIRSSSRRSHHTPHNSLKDIDTSRPTSEASFGSGGGGVSRGSSVVAGFGKGGWAAAAAASTGSRSGATTPVMYLPANGTTGWEGFQPANAGASAPRRHSKFTPLPAASLPSFDRLVNSPSLADGSIHSPSNTPVPVPVSYSSPSEYSQASVSDNLPMPSRSYTAKNYSSETSQSSSSRSRFSEAEADGQEDSRQTWNTMGSQPLKAPVYPPRTPSPLPPSSSSPCRLSQYSRPTSPSLPLESTWRPSPSQPQPQSQPQSPIPTRPTTPRAGFEPPSFLDPDILTILPEMTPQDSERLYRPSSPPPERSRSRLSVYHDNGGQLSHSTRSSVFRGSKSEVGHGQAQGQGYEHEHGSEAGEEDDGLAELPLPSMIKRSKSAAGYRFGGGSKWEGSSYGDGVLMESHGRDQESAPGYTNLILPLGAYKQSNPAKSAPDLDARILGLPHASMASITLHSTFDHHNATPAHLRDQLPPLVGFSSHSKPPGKTGKNQVLVQVYAVAVDQVDVRAVDEKGRGDVGKYVPGRSFVGRALVVGTDEKEVVRGDVVMGLLDIRKSGALAEYILVDRRRVSRAPFPTLLTLEQLSILPLQGIAAARCVRGSLNRQFRAIVINAHTGIAALVCQVMSRAGVYVTAIIPGGDDSHEAHQKCIENGAKGVLMGSPAAVMINLEENGYDFVFDTQGGQRVYDTARRALKSGGKLVSTKRPEATLNRVPPHLASRPSGIKTLRTVFGSKRKDSKFISFEYVSPIGSGEPEIDASGMDCRDVMEEPCMATFRPVLEGESAVVPFERGAEVFKRQGWDECGVRVVRIIN</sequence>
<reference evidence="2 3" key="1">
    <citation type="submission" date="2017-06" db="EMBL/GenBank/DDBJ databases">
        <title>Global population genomics of the pathogenic fungus Cryptococcus neoformans var. grubii.</title>
        <authorList>
            <person name="Cuomo C."/>
            <person name="Litvintseva A."/>
            <person name="Chen Y."/>
            <person name="Young S."/>
            <person name="Zeng Q."/>
            <person name="Chapman S."/>
            <person name="Gujja S."/>
            <person name="Saif S."/>
            <person name="Birren B."/>
        </authorList>
    </citation>
    <scope>NUCLEOTIDE SEQUENCE [LARGE SCALE GENOMIC DNA]</scope>
    <source>
        <strain evidence="2 3">Tu259-1</strain>
    </source>
</reference>
<feature type="region of interest" description="Disordered" evidence="1">
    <location>
        <begin position="18"/>
        <end position="89"/>
    </location>
</feature>
<feature type="compositionally biased region" description="Low complexity" evidence="1">
    <location>
        <begin position="656"/>
        <end position="672"/>
    </location>
</feature>
<feature type="compositionally biased region" description="Pro residues" evidence="1">
    <location>
        <begin position="622"/>
        <end position="635"/>
    </location>
</feature>
<gene>
    <name evidence="2" type="ORF">C361_00170</name>
</gene>
<feature type="compositionally biased region" description="Low complexity" evidence="1">
    <location>
        <begin position="636"/>
        <end position="646"/>
    </location>
</feature>
<feature type="compositionally biased region" description="Low complexity" evidence="1">
    <location>
        <begin position="207"/>
        <end position="224"/>
    </location>
</feature>
<dbReference type="GO" id="GO:0005739">
    <property type="term" value="C:mitochondrion"/>
    <property type="evidence" value="ECO:0007669"/>
    <property type="project" value="TreeGrafter"/>
</dbReference>
<dbReference type="OrthoDB" id="201656at2759"/>
<feature type="compositionally biased region" description="Pro residues" evidence="1">
    <location>
        <begin position="311"/>
        <end position="321"/>
    </location>
</feature>
<dbReference type="SUPFAM" id="SSF50129">
    <property type="entry name" value="GroES-like"/>
    <property type="match status" value="1"/>
</dbReference>
<dbReference type="Gene3D" id="3.90.180.10">
    <property type="entry name" value="Medium-chain alcohol dehydrogenases, catalytic domain"/>
    <property type="match status" value="1"/>
</dbReference>
<dbReference type="Gene3D" id="3.40.50.720">
    <property type="entry name" value="NAD(P)-binding Rossmann-like Domain"/>
    <property type="match status" value="1"/>
</dbReference>
<proteinExistence type="predicted"/>
<dbReference type="FunFam" id="3.40.50.720:FF:000959">
    <property type="entry name" value="Unplaced genomic scaffold supercont1.208, whole genome shotgun sequence"/>
    <property type="match status" value="1"/>
</dbReference>
<feature type="compositionally biased region" description="Polar residues" evidence="1">
    <location>
        <begin position="148"/>
        <end position="161"/>
    </location>
</feature>
<feature type="compositionally biased region" description="Basic residues" evidence="1">
    <location>
        <begin position="79"/>
        <end position="89"/>
    </location>
</feature>
<feature type="compositionally biased region" description="Low complexity" evidence="1">
    <location>
        <begin position="173"/>
        <end position="184"/>
    </location>
</feature>
<evidence type="ECO:0000313" key="2">
    <source>
        <dbReference type="EMBL" id="OXG30337.1"/>
    </source>
</evidence>
<feature type="compositionally biased region" description="Low complexity" evidence="1">
    <location>
        <begin position="582"/>
        <end position="593"/>
    </location>
</feature>
<dbReference type="Proteomes" id="UP000199727">
    <property type="component" value="Unassembled WGS sequence"/>
</dbReference>
<feature type="region of interest" description="Disordered" evidence="1">
    <location>
        <begin position="311"/>
        <end position="776"/>
    </location>
</feature>
<comment type="caution">
    <text evidence="2">The sequence shown here is derived from an EMBL/GenBank/DDBJ whole genome shotgun (WGS) entry which is preliminary data.</text>
</comment>
<feature type="compositionally biased region" description="Polar residues" evidence="1">
    <location>
        <begin position="734"/>
        <end position="745"/>
    </location>
</feature>
<evidence type="ECO:0000313" key="3">
    <source>
        <dbReference type="Proteomes" id="UP000199727"/>
    </source>
</evidence>
<dbReference type="EMBL" id="AMKT01000005">
    <property type="protein sequence ID" value="OXG30337.1"/>
    <property type="molecule type" value="Genomic_DNA"/>
</dbReference>
<dbReference type="FunFam" id="3.90.180.10:FF:000081">
    <property type="entry name" value="Unplaced genomic scaffold supercont1.1, whole genome shotgun sequence"/>
    <property type="match status" value="1"/>
</dbReference>
<organism evidence="2 3">
    <name type="scientific">Cryptococcus neoformans Tu259-1</name>
    <dbReference type="NCBI Taxonomy" id="1230072"/>
    <lineage>
        <taxon>Eukaryota</taxon>
        <taxon>Fungi</taxon>
        <taxon>Dikarya</taxon>
        <taxon>Basidiomycota</taxon>
        <taxon>Agaricomycotina</taxon>
        <taxon>Tremellomycetes</taxon>
        <taxon>Tremellales</taxon>
        <taxon>Cryptococcaceae</taxon>
        <taxon>Cryptococcus</taxon>
        <taxon>Cryptococcus neoformans species complex</taxon>
    </lineage>
</organism>
<feature type="compositionally biased region" description="Low complexity" evidence="1">
    <location>
        <begin position="542"/>
        <end position="566"/>
    </location>
</feature>
<dbReference type="InterPro" id="IPR036291">
    <property type="entry name" value="NAD(P)-bd_dom_sf"/>
</dbReference>
<protein>
    <recommendedName>
        <fullName evidence="4">Enoyl reductase (ER) domain-containing protein</fullName>
    </recommendedName>
</protein>
<feature type="compositionally biased region" description="Low complexity" evidence="1">
    <location>
        <begin position="62"/>
        <end position="75"/>
    </location>
</feature>
<dbReference type="PANTHER" id="PTHR11695:SF294">
    <property type="entry name" value="RETICULON-4-INTERACTING PROTEIN 1, MITOCHONDRIAL"/>
    <property type="match status" value="1"/>
</dbReference>
<accession>A0A854QPY9</accession>
<evidence type="ECO:0000256" key="1">
    <source>
        <dbReference type="SAM" id="MobiDB-lite"/>
    </source>
</evidence>
<name>A0A854QPY9_CRYNE</name>
<feature type="compositionally biased region" description="Low complexity" evidence="1">
    <location>
        <begin position="454"/>
        <end position="483"/>
    </location>
</feature>
<dbReference type="InterPro" id="IPR011032">
    <property type="entry name" value="GroES-like_sf"/>
</dbReference>
<dbReference type="InterPro" id="IPR050700">
    <property type="entry name" value="YIM1/Zinc_Alcohol_DH_Fams"/>
</dbReference>
<feature type="region of interest" description="Disordered" evidence="1">
    <location>
        <begin position="108"/>
        <end position="230"/>
    </location>
</feature>